<comment type="caution">
    <text evidence="4">The sequence shown here is derived from an EMBL/GenBank/DDBJ whole genome shotgun (WGS) entry which is preliminary data.</text>
</comment>
<evidence type="ECO:0000313" key="4">
    <source>
        <dbReference type="EMBL" id="KAH6883821.1"/>
    </source>
</evidence>
<evidence type="ECO:0000259" key="2">
    <source>
        <dbReference type="Pfam" id="PF22939"/>
    </source>
</evidence>
<dbReference type="InterPro" id="IPR027417">
    <property type="entry name" value="P-loop_NTPase"/>
</dbReference>
<proteinExistence type="predicted"/>
<keyword evidence="5" id="KW-1185">Reference proteome</keyword>
<dbReference type="InterPro" id="IPR054471">
    <property type="entry name" value="GPIID_WHD"/>
</dbReference>
<feature type="domain" description="GPI inositol-deacylase winged helix" evidence="2">
    <location>
        <begin position="286"/>
        <end position="388"/>
    </location>
</feature>
<dbReference type="OrthoDB" id="7464126at2759"/>
<evidence type="ECO:0000256" key="1">
    <source>
        <dbReference type="ARBA" id="ARBA00022737"/>
    </source>
</evidence>
<evidence type="ECO:0000259" key="3">
    <source>
        <dbReference type="Pfam" id="PF24883"/>
    </source>
</evidence>
<dbReference type="Pfam" id="PF24883">
    <property type="entry name" value="NPHP3_N"/>
    <property type="match status" value="1"/>
</dbReference>
<dbReference type="SUPFAM" id="SSF52540">
    <property type="entry name" value="P-loop containing nucleoside triphosphate hydrolases"/>
    <property type="match status" value="1"/>
</dbReference>
<name>A0A9P9AIB8_9HYPO</name>
<gene>
    <name evidence="4" type="ORF">B0T10DRAFT_579858</name>
</gene>
<feature type="domain" description="Nephrocystin 3-like N-terminal" evidence="3">
    <location>
        <begin position="14"/>
        <end position="192"/>
    </location>
</feature>
<protein>
    <recommendedName>
        <fullName evidence="6">NACHT domain-containing protein</fullName>
    </recommendedName>
</protein>
<reference evidence="4 5" key="1">
    <citation type="journal article" date="2021" name="Nat. Commun.">
        <title>Genetic determinants of endophytism in the Arabidopsis root mycobiome.</title>
        <authorList>
            <person name="Mesny F."/>
            <person name="Miyauchi S."/>
            <person name="Thiergart T."/>
            <person name="Pickel B."/>
            <person name="Atanasova L."/>
            <person name="Karlsson M."/>
            <person name="Huettel B."/>
            <person name="Barry K.W."/>
            <person name="Haridas S."/>
            <person name="Chen C."/>
            <person name="Bauer D."/>
            <person name="Andreopoulos W."/>
            <person name="Pangilinan J."/>
            <person name="LaButti K."/>
            <person name="Riley R."/>
            <person name="Lipzen A."/>
            <person name="Clum A."/>
            <person name="Drula E."/>
            <person name="Henrissat B."/>
            <person name="Kohler A."/>
            <person name="Grigoriev I.V."/>
            <person name="Martin F.M."/>
            <person name="Hacquard S."/>
        </authorList>
    </citation>
    <scope>NUCLEOTIDE SEQUENCE [LARGE SCALE GENOMIC DNA]</scope>
    <source>
        <strain evidence="4 5">MPI-CAGE-CH-0241</strain>
    </source>
</reference>
<dbReference type="PANTHER" id="PTHR10039">
    <property type="entry name" value="AMELOGENIN"/>
    <property type="match status" value="1"/>
</dbReference>
<dbReference type="InterPro" id="IPR056884">
    <property type="entry name" value="NPHP3-like_N"/>
</dbReference>
<dbReference type="Pfam" id="PF22939">
    <property type="entry name" value="WHD_GPIID"/>
    <property type="match status" value="1"/>
</dbReference>
<dbReference type="AlphaFoldDB" id="A0A9P9AIB8"/>
<dbReference type="Proteomes" id="UP000777438">
    <property type="component" value="Unassembled WGS sequence"/>
</dbReference>
<accession>A0A9P9AIB8</accession>
<dbReference type="PANTHER" id="PTHR10039:SF5">
    <property type="entry name" value="NACHT DOMAIN-CONTAINING PROTEIN"/>
    <property type="match status" value="1"/>
</dbReference>
<keyword evidence="1" id="KW-0677">Repeat</keyword>
<evidence type="ECO:0008006" key="6">
    <source>
        <dbReference type="Google" id="ProtNLM"/>
    </source>
</evidence>
<dbReference type="EMBL" id="JAGPYM010000022">
    <property type="protein sequence ID" value="KAH6883821.1"/>
    <property type="molecule type" value="Genomic_DNA"/>
</dbReference>
<dbReference type="Gene3D" id="3.40.50.300">
    <property type="entry name" value="P-loop containing nucleotide triphosphate hydrolases"/>
    <property type="match status" value="1"/>
</dbReference>
<organism evidence="4 5">
    <name type="scientific">Thelonectria olida</name>
    <dbReference type="NCBI Taxonomy" id="1576542"/>
    <lineage>
        <taxon>Eukaryota</taxon>
        <taxon>Fungi</taxon>
        <taxon>Dikarya</taxon>
        <taxon>Ascomycota</taxon>
        <taxon>Pezizomycotina</taxon>
        <taxon>Sordariomycetes</taxon>
        <taxon>Hypocreomycetidae</taxon>
        <taxon>Hypocreales</taxon>
        <taxon>Nectriaceae</taxon>
        <taxon>Thelonectria</taxon>
    </lineage>
</organism>
<evidence type="ECO:0000313" key="5">
    <source>
        <dbReference type="Proteomes" id="UP000777438"/>
    </source>
</evidence>
<sequence length="485" mass="55660">MNDRPNDIDGAVEGTCEWLLRHETYRDWTLQHRGLLWIKGKPGSGKSTLLKHVLRRVETRPSIRDEAVVLSFFFHGRGGELQRTPLGLFRSVLHQLLNRVPDALSHLIDTFQERQYTIGKAGEEWQWHVSELRGFFESSLPKVLERWSLWLFIDAMDECGEENAISLVNDFKRLIKKLPPTTSQFRICFSCRHYPILELDYGSAICLEYENGGDIATFVQAQFSTSRIKPASTIADTITRQASGVFMWARLVVKRVLALERHGEGLKKIQSEIQRIPPDLDALYDDLIQSMEPRATSRKLIQLICLSTKPLSIDELRWAMAIDPECSHSSLQQWQQSEDYTWDNETMERRIKTLSCGLAETVRSYRSQIVQFIHQSVKDFFVGKGLAALLTLDGNLVPSDMAVGLAHYSLSRICIRYLTMEEIARSTCQGRGVLESEFPLLHYATTSWVSHARQSQTNGICQEDLLEYFGWPSERLFQIWCRGIG</sequence>